<dbReference type="AlphaFoldDB" id="A0A089LJ26"/>
<dbReference type="EMBL" id="CP009285">
    <property type="protein sequence ID" value="AIQ60110.1"/>
    <property type="molecule type" value="Genomic_DNA"/>
</dbReference>
<evidence type="ECO:0000313" key="3">
    <source>
        <dbReference type="Proteomes" id="UP000029518"/>
    </source>
</evidence>
<accession>A0A089LJ26</accession>
<keyword evidence="1" id="KW-0812">Transmembrane</keyword>
<proteinExistence type="predicted"/>
<gene>
    <name evidence="2" type="ORF">PBOR_26530</name>
</gene>
<dbReference type="HOGENOM" id="CLU_1516452_0_0_9"/>
<keyword evidence="3" id="KW-1185">Reference proteome</keyword>
<reference evidence="2" key="1">
    <citation type="submission" date="2014-08" db="EMBL/GenBank/DDBJ databases">
        <title>Comparative genomics of the Paenibacillus odorifer group.</title>
        <authorList>
            <person name="den Bakker H.C."/>
            <person name="Tsai Y.-C.Y.-C."/>
            <person name="Martin N."/>
            <person name="Korlach J."/>
            <person name="Wiedmann M."/>
        </authorList>
    </citation>
    <scope>NUCLEOTIDE SEQUENCE [LARGE SCALE GENOMIC DNA]</scope>
    <source>
        <strain evidence="2">DSM 13188</strain>
    </source>
</reference>
<sequence>MNEVTRSGSGFVGYDYKEVLVDQDKTSMYIDGYQNFGWVLDEKVIPPSYRGKSQIGKIIIKLKRDRKILNKTELTRLQRHFEACMSEIETMEKSRTSSAIMWALVIAMTGTAFMAGSVFAVTNDPPMILLCILLAIPAFAGWILPFFVHRTILSKKTKTMEPLMEQKYDEIYEICEKGNKLLSY</sequence>
<organism evidence="2 3">
    <name type="scientific">Paenibacillus borealis</name>
    <dbReference type="NCBI Taxonomy" id="160799"/>
    <lineage>
        <taxon>Bacteria</taxon>
        <taxon>Bacillati</taxon>
        <taxon>Bacillota</taxon>
        <taxon>Bacilli</taxon>
        <taxon>Bacillales</taxon>
        <taxon>Paenibacillaceae</taxon>
        <taxon>Paenibacillus</taxon>
    </lineage>
</organism>
<feature type="transmembrane region" description="Helical" evidence="1">
    <location>
        <begin position="127"/>
        <end position="148"/>
    </location>
</feature>
<dbReference type="OrthoDB" id="2599257at2"/>
<keyword evidence="1" id="KW-0472">Membrane</keyword>
<dbReference type="KEGG" id="pbd:PBOR_26530"/>
<evidence type="ECO:0000313" key="2">
    <source>
        <dbReference type="EMBL" id="AIQ60110.1"/>
    </source>
</evidence>
<dbReference type="RefSeq" id="WP_042216523.1">
    <property type="nucleotide sequence ID" value="NZ_CP009285.1"/>
</dbReference>
<evidence type="ECO:0000256" key="1">
    <source>
        <dbReference type="SAM" id="Phobius"/>
    </source>
</evidence>
<name>A0A089LJ26_PAEBO</name>
<protein>
    <submittedName>
        <fullName evidence="2">Uncharacterized protein</fullName>
    </submittedName>
</protein>
<keyword evidence="1" id="KW-1133">Transmembrane helix</keyword>
<feature type="transmembrane region" description="Helical" evidence="1">
    <location>
        <begin position="99"/>
        <end position="121"/>
    </location>
</feature>
<dbReference type="Proteomes" id="UP000029518">
    <property type="component" value="Chromosome"/>
</dbReference>